<name>A0A0E0E397_9ORYZ</name>
<dbReference type="Gramene" id="OMERI06G19900.1">
    <property type="protein sequence ID" value="OMERI06G19900.1"/>
    <property type="gene ID" value="OMERI06G19900"/>
</dbReference>
<reference evidence="3" key="2">
    <citation type="submission" date="2018-05" db="EMBL/GenBank/DDBJ databases">
        <title>OmerRS3 (Oryza meridionalis Reference Sequence Version 3).</title>
        <authorList>
            <person name="Zhang J."/>
            <person name="Kudrna D."/>
            <person name="Lee S."/>
            <person name="Talag J."/>
            <person name="Welchert J."/>
            <person name="Wing R.A."/>
        </authorList>
    </citation>
    <scope>NUCLEOTIDE SEQUENCE [LARGE SCALE GENOMIC DNA]</scope>
    <source>
        <strain evidence="3">cv. OR44</strain>
    </source>
</reference>
<sequence length="135" mass="14553">MGANRTGALVLAILSALLCQALLITSSHAREAPHAPGADHLPGVDDPPATPRSEAASKIPRERILDTMKRVVDKNQQSVEPHTLGKLRTLQEQTVIIFPATILRLHYAEANTAGIRIPQEDVETPQTAANDTNIL</sequence>
<dbReference type="EnsemblPlants" id="OMERI06G19900.1">
    <property type="protein sequence ID" value="OMERI06G19900.1"/>
    <property type="gene ID" value="OMERI06G19900"/>
</dbReference>
<evidence type="ECO:0000256" key="1">
    <source>
        <dbReference type="SAM" id="MobiDB-lite"/>
    </source>
</evidence>
<feature type="signal peptide" evidence="2">
    <location>
        <begin position="1"/>
        <end position="29"/>
    </location>
</feature>
<protein>
    <submittedName>
        <fullName evidence="3">Uncharacterized protein</fullName>
    </submittedName>
</protein>
<accession>A0A0E0E397</accession>
<reference evidence="3" key="1">
    <citation type="submission" date="2015-04" db="UniProtKB">
        <authorList>
            <consortium name="EnsemblPlants"/>
        </authorList>
    </citation>
    <scope>IDENTIFICATION</scope>
</reference>
<feature type="region of interest" description="Disordered" evidence="1">
    <location>
        <begin position="31"/>
        <end position="61"/>
    </location>
</feature>
<keyword evidence="2" id="KW-0732">Signal</keyword>
<evidence type="ECO:0000256" key="2">
    <source>
        <dbReference type="SAM" id="SignalP"/>
    </source>
</evidence>
<feature type="chain" id="PRO_5002357812" evidence="2">
    <location>
        <begin position="30"/>
        <end position="135"/>
    </location>
</feature>
<evidence type="ECO:0000313" key="4">
    <source>
        <dbReference type="Proteomes" id="UP000008021"/>
    </source>
</evidence>
<evidence type="ECO:0000313" key="3">
    <source>
        <dbReference type="EnsemblPlants" id="OMERI06G19900.1"/>
    </source>
</evidence>
<dbReference type="AlphaFoldDB" id="A0A0E0E397"/>
<dbReference type="Proteomes" id="UP000008021">
    <property type="component" value="Chromosome 6"/>
</dbReference>
<dbReference type="HOGENOM" id="CLU_1889074_0_0_1"/>
<keyword evidence="4" id="KW-1185">Reference proteome</keyword>
<organism evidence="3">
    <name type="scientific">Oryza meridionalis</name>
    <dbReference type="NCBI Taxonomy" id="40149"/>
    <lineage>
        <taxon>Eukaryota</taxon>
        <taxon>Viridiplantae</taxon>
        <taxon>Streptophyta</taxon>
        <taxon>Embryophyta</taxon>
        <taxon>Tracheophyta</taxon>
        <taxon>Spermatophyta</taxon>
        <taxon>Magnoliopsida</taxon>
        <taxon>Liliopsida</taxon>
        <taxon>Poales</taxon>
        <taxon>Poaceae</taxon>
        <taxon>BOP clade</taxon>
        <taxon>Oryzoideae</taxon>
        <taxon>Oryzeae</taxon>
        <taxon>Oryzinae</taxon>
        <taxon>Oryza</taxon>
    </lineage>
</organism>
<proteinExistence type="predicted"/>